<dbReference type="InterPro" id="IPR036047">
    <property type="entry name" value="F-box-like_dom_sf"/>
</dbReference>
<dbReference type="InterPro" id="IPR001810">
    <property type="entry name" value="F-box_dom"/>
</dbReference>
<dbReference type="Gramene" id="EOY24235">
    <property type="protein sequence ID" value="EOY24235"/>
    <property type="gene ID" value="TCM_015900"/>
</dbReference>
<dbReference type="HOGENOM" id="CLU_514286_0_0_1"/>
<protein>
    <submittedName>
        <fullName evidence="4">Cyclin F-box isoform 1</fullName>
    </submittedName>
</protein>
<evidence type="ECO:0000259" key="2">
    <source>
        <dbReference type="Pfam" id="PF00646"/>
    </source>
</evidence>
<dbReference type="EMBL" id="CM001881">
    <property type="protein sequence ID" value="EOY24236.1"/>
    <property type="molecule type" value="Genomic_DNA"/>
</dbReference>
<dbReference type="InParanoid" id="A0A061G3V3"/>
<dbReference type="PANTHER" id="PTHR44259:SF93">
    <property type="entry name" value="PROTEIN, PUTATIVE (DUF295)-RELATED"/>
    <property type="match status" value="1"/>
</dbReference>
<dbReference type="PANTHER" id="PTHR44259">
    <property type="entry name" value="OS07G0183000 PROTEIN-RELATED"/>
    <property type="match status" value="1"/>
</dbReference>
<dbReference type="CDD" id="cd09917">
    <property type="entry name" value="F-box_SF"/>
    <property type="match status" value="1"/>
</dbReference>
<sequence length="530" mass="61141">MISRHKKERKRKKNWSSQSFRLKTTSVEQKRWGKQDLVSNQIFNGHKTLEFYFNIVLGQLKSIPNLNRKSLKSMENAEVDWEKLPTLCLFLVLDKLGVPSNLVRFGVVCKYWYSVFNNFLNSKRRSSPNLIPMLLIPTRMSNRVRQLCSLQAKTKIYNIELPKSHIKRSCGSTYGWLAAVDKNMVITLLNPFKDGVTIDLPEIEVPNPGYPYEYNEYDVHKVILSADPLSYPDSYVVVVIYSMRSKLAFYKSEQKSWIYLDKDLEAFTDVIFYKNLVYAIGTRSLIISFDVNHSLDNNLKPKVKILMSMRQGLEDYVDHAYLVESSRGNLFSIKKEIDVEEYHCCAHFTKSFKVFKLILDDQSGELLEEKEVKNIDGDVVFVGDNQTLTVSALDFPEAQPNSIYFTDDYFIYTTYKPFGPRDNAAKPNNLLPPVWPSSISATIPISQSQFFLQGPNNPNPTKFSSPTKPKYFFFQNPDNFFPQDPNIQLQQVLNRTDSSHRQPQNQIDTTASDQVPKGVRERTDQAVKQA</sequence>
<name>A0A061G3V3_THECC</name>
<dbReference type="Pfam" id="PF03478">
    <property type="entry name" value="Beta-prop_KIB1-4"/>
    <property type="match status" value="1"/>
</dbReference>
<dbReference type="EMBL" id="CM001881">
    <property type="protein sequence ID" value="EOY24237.1"/>
    <property type="molecule type" value="Genomic_DNA"/>
</dbReference>
<proteinExistence type="predicted"/>
<evidence type="ECO:0000259" key="3">
    <source>
        <dbReference type="Pfam" id="PF03478"/>
    </source>
</evidence>
<evidence type="ECO:0000313" key="5">
    <source>
        <dbReference type="Proteomes" id="UP000026915"/>
    </source>
</evidence>
<feature type="compositionally biased region" description="Polar residues" evidence="1">
    <location>
        <begin position="495"/>
        <end position="513"/>
    </location>
</feature>
<evidence type="ECO:0000313" key="4">
    <source>
        <dbReference type="EMBL" id="EOY24236.1"/>
    </source>
</evidence>
<dbReference type="SUPFAM" id="SSF81383">
    <property type="entry name" value="F-box domain"/>
    <property type="match status" value="1"/>
</dbReference>
<dbReference type="OMA" id="WANLECY"/>
<dbReference type="STRING" id="3641.A0A061G3V3"/>
<dbReference type="Proteomes" id="UP000026915">
    <property type="component" value="Chromosome 3"/>
</dbReference>
<feature type="domain" description="F-box" evidence="2">
    <location>
        <begin position="81"/>
        <end position="119"/>
    </location>
</feature>
<feature type="domain" description="KIB1-4 beta-propeller" evidence="3">
    <location>
        <begin position="152"/>
        <end position="412"/>
    </location>
</feature>
<accession>A0A061G3V3</accession>
<evidence type="ECO:0000256" key="1">
    <source>
        <dbReference type="SAM" id="MobiDB-lite"/>
    </source>
</evidence>
<organism evidence="4 5">
    <name type="scientific">Theobroma cacao</name>
    <name type="common">Cacao</name>
    <name type="synonym">Cocoa</name>
    <dbReference type="NCBI Taxonomy" id="3641"/>
    <lineage>
        <taxon>Eukaryota</taxon>
        <taxon>Viridiplantae</taxon>
        <taxon>Streptophyta</taxon>
        <taxon>Embryophyta</taxon>
        <taxon>Tracheophyta</taxon>
        <taxon>Spermatophyta</taxon>
        <taxon>Magnoliopsida</taxon>
        <taxon>eudicotyledons</taxon>
        <taxon>Gunneridae</taxon>
        <taxon>Pentapetalae</taxon>
        <taxon>rosids</taxon>
        <taxon>malvids</taxon>
        <taxon>Malvales</taxon>
        <taxon>Malvaceae</taxon>
        <taxon>Byttnerioideae</taxon>
        <taxon>Theobroma</taxon>
    </lineage>
</organism>
<reference evidence="4 5" key="1">
    <citation type="journal article" date="2013" name="Genome Biol.">
        <title>The genome sequence of the most widely cultivated cacao type and its use to identify candidate genes regulating pod color.</title>
        <authorList>
            <person name="Motamayor J.C."/>
            <person name="Mockaitis K."/>
            <person name="Schmutz J."/>
            <person name="Haiminen N."/>
            <person name="Iii D.L."/>
            <person name="Cornejo O."/>
            <person name="Findley S.D."/>
            <person name="Zheng P."/>
            <person name="Utro F."/>
            <person name="Royaert S."/>
            <person name="Saski C."/>
            <person name="Jenkins J."/>
            <person name="Podicheti R."/>
            <person name="Zhao M."/>
            <person name="Scheffler B.E."/>
            <person name="Stack J.C."/>
            <person name="Feltus F.A."/>
            <person name="Mustiga G.M."/>
            <person name="Amores F."/>
            <person name="Phillips W."/>
            <person name="Marelli J.P."/>
            <person name="May G.D."/>
            <person name="Shapiro H."/>
            <person name="Ma J."/>
            <person name="Bustamante C.D."/>
            <person name="Schnell R.J."/>
            <person name="Main D."/>
            <person name="Gilbert D."/>
            <person name="Parida L."/>
            <person name="Kuhn D.N."/>
        </authorList>
    </citation>
    <scope>NUCLEOTIDE SEQUENCE [LARGE SCALE GENOMIC DNA]</scope>
    <source>
        <strain evidence="5">cv. Matina 1-6</strain>
    </source>
</reference>
<dbReference type="InterPro" id="IPR050942">
    <property type="entry name" value="F-box_BR-signaling"/>
</dbReference>
<keyword evidence="5" id="KW-1185">Reference proteome</keyword>
<feature type="region of interest" description="Disordered" evidence="1">
    <location>
        <begin position="495"/>
        <end position="530"/>
    </location>
</feature>
<dbReference type="Gene3D" id="1.20.1280.50">
    <property type="match status" value="1"/>
</dbReference>
<dbReference type="AlphaFoldDB" id="A0A061G3V3"/>
<dbReference type="EMBL" id="CM001881">
    <property type="protein sequence ID" value="EOY24235.1"/>
    <property type="molecule type" value="Genomic_DNA"/>
</dbReference>
<dbReference type="InterPro" id="IPR005174">
    <property type="entry name" value="KIB1-4_b-propeller"/>
</dbReference>
<feature type="compositionally biased region" description="Basic and acidic residues" evidence="1">
    <location>
        <begin position="518"/>
        <end position="530"/>
    </location>
</feature>
<dbReference type="Gramene" id="EOY24236">
    <property type="protein sequence ID" value="EOY24236"/>
    <property type="gene ID" value="TCM_015900"/>
</dbReference>
<dbReference type="Gramene" id="EOY24237">
    <property type="protein sequence ID" value="EOY24237"/>
    <property type="gene ID" value="TCM_015900"/>
</dbReference>
<gene>
    <name evidence="4" type="ORF">TCM_015900</name>
</gene>
<dbReference type="Pfam" id="PF00646">
    <property type="entry name" value="F-box"/>
    <property type="match status" value="1"/>
</dbReference>
<dbReference type="eggNOG" id="ENOG502S4JC">
    <property type="taxonomic scope" value="Eukaryota"/>
</dbReference>